<evidence type="ECO:0000256" key="1">
    <source>
        <dbReference type="SAM" id="MobiDB-lite"/>
    </source>
</evidence>
<sequence>MKNSEFPGNPTLQQHVPYRRPPDDTTMGLNLVTLDGSVLDRTHTGLRNKESMEVDHIAYPSIAATSPNVINKDPTDGNSTKDNKGVPTMAATPLMTMLKLSFHDMCWDRRHTSMRSGKIK</sequence>
<dbReference type="EMBL" id="JBBPBM010000029">
    <property type="protein sequence ID" value="KAK8536030.1"/>
    <property type="molecule type" value="Genomic_DNA"/>
</dbReference>
<evidence type="ECO:0000313" key="3">
    <source>
        <dbReference type="Proteomes" id="UP001472677"/>
    </source>
</evidence>
<accession>A0ABR2DDB8</accession>
<evidence type="ECO:0000313" key="2">
    <source>
        <dbReference type="EMBL" id="KAK8536030.1"/>
    </source>
</evidence>
<feature type="region of interest" description="Disordered" evidence="1">
    <location>
        <begin position="65"/>
        <end position="87"/>
    </location>
</feature>
<feature type="compositionally biased region" description="Basic and acidic residues" evidence="1">
    <location>
        <begin position="73"/>
        <end position="84"/>
    </location>
</feature>
<keyword evidence="3" id="KW-1185">Reference proteome</keyword>
<protein>
    <submittedName>
        <fullName evidence="2">Uncharacterized protein</fullName>
    </submittedName>
</protein>
<gene>
    <name evidence="2" type="ORF">V6N12_012692</name>
</gene>
<dbReference type="Proteomes" id="UP001472677">
    <property type="component" value="Unassembled WGS sequence"/>
</dbReference>
<feature type="region of interest" description="Disordered" evidence="1">
    <location>
        <begin position="1"/>
        <end position="25"/>
    </location>
</feature>
<comment type="caution">
    <text evidence="2">The sequence shown here is derived from an EMBL/GenBank/DDBJ whole genome shotgun (WGS) entry which is preliminary data.</text>
</comment>
<proteinExistence type="predicted"/>
<reference evidence="2 3" key="1">
    <citation type="journal article" date="2024" name="G3 (Bethesda)">
        <title>Genome assembly of Hibiscus sabdariffa L. provides insights into metabolisms of medicinal natural products.</title>
        <authorList>
            <person name="Kim T."/>
        </authorList>
    </citation>
    <scope>NUCLEOTIDE SEQUENCE [LARGE SCALE GENOMIC DNA]</scope>
    <source>
        <strain evidence="2">TK-2024</strain>
        <tissue evidence="2">Old leaves</tissue>
    </source>
</reference>
<name>A0ABR2DDB8_9ROSI</name>
<organism evidence="2 3">
    <name type="scientific">Hibiscus sabdariffa</name>
    <name type="common">roselle</name>
    <dbReference type="NCBI Taxonomy" id="183260"/>
    <lineage>
        <taxon>Eukaryota</taxon>
        <taxon>Viridiplantae</taxon>
        <taxon>Streptophyta</taxon>
        <taxon>Embryophyta</taxon>
        <taxon>Tracheophyta</taxon>
        <taxon>Spermatophyta</taxon>
        <taxon>Magnoliopsida</taxon>
        <taxon>eudicotyledons</taxon>
        <taxon>Gunneridae</taxon>
        <taxon>Pentapetalae</taxon>
        <taxon>rosids</taxon>
        <taxon>malvids</taxon>
        <taxon>Malvales</taxon>
        <taxon>Malvaceae</taxon>
        <taxon>Malvoideae</taxon>
        <taxon>Hibiscus</taxon>
    </lineage>
</organism>